<dbReference type="EC" id="2.5.1.39" evidence="8"/>
<feature type="compositionally biased region" description="Low complexity" evidence="9">
    <location>
        <begin position="168"/>
        <end position="180"/>
    </location>
</feature>
<evidence type="ECO:0000256" key="1">
    <source>
        <dbReference type="ARBA" id="ARBA00001946"/>
    </source>
</evidence>
<keyword evidence="6 8" id="KW-1133">Transmembrane helix</keyword>
<feature type="compositionally biased region" description="Polar residues" evidence="9">
    <location>
        <begin position="100"/>
        <end position="109"/>
    </location>
</feature>
<proteinExistence type="inferred from homology"/>
<evidence type="ECO:0000256" key="9">
    <source>
        <dbReference type="SAM" id="MobiDB-lite"/>
    </source>
</evidence>
<comment type="subcellular location">
    <subcellularLocation>
        <location evidence="2">Membrane</location>
        <topology evidence="2">Multi-pass membrane protein</topology>
    </subcellularLocation>
    <subcellularLocation>
        <location evidence="8">Mitochondrion inner membrane</location>
        <topology evidence="8">Multi-pass membrane protein</topology>
        <orientation evidence="8">Matrix side</orientation>
    </subcellularLocation>
</comment>
<organism evidence="10 11">
    <name type="scientific">Dunaliella salina</name>
    <name type="common">Green alga</name>
    <name type="synonym">Protococcus salinus</name>
    <dbReference type="NCBI Taxonomy" id="3046"/>
    <lineage>
        <taxon>Eukaryota</taxon>
        <taxon>Viridiplantae</taxon>
        <taxon>Chlorophyta</taxon>
        <taxon>core chlorophytes</taxon>
        <taxon>Chlorophyceae</taxon>
        <taxon>CS clade</taxon>
        <taxon>Chlamydomonadales</taxon>
        <taxon>Dunaliellaceae</taxon>
        <taxon>Dunaliella</taxon>
    </lineage>
</organism>
<reference evidence="10" key="1">
    <citation type="submission" date="2017-08" db="EMBL/GenBank/DDBJ databases">
        <authorList>
            <person name="Polle J.E."/>
            <person name="Barry K."/>
            <person name="Cushman J."/>
            <person name="Schmutz J."/>
            <person name="Tran D."/>
            <person name="Hathwaick L.T."/>
            <person name="Yim W.C."/>
            <person name="Jenkins J."/>
            <person name="Mckie-Krisberg Z.M."/>
            <person name="Prochnik S."/>
            <person name="Lindquist E."/>
            <person name="Dockter R.B."/>
            <person name="Adam C."/>
            <person name="Molina H."/>
            <person name="Bunkerborg J."/>
            <person name="Jin E."/>
            <person name="Buchheim M."/>
            <person name="Magnuson J."/>
        </authorList>
    </citation>
    <scope>NUCLEOTIDE SEQUENCE</scope>
    <source>
        <strain evidence="10">CCAP 19/18</strain>
    </source>
</reference>
<dbReference type="PROSITE" id="PS00943">
    <property type="entry name" value="UBIA"/>
    <property type="match status" value="1"/>
</dbReference>
<accession>A0ABQ7GI16</accession>
<dbReference type="EMBL" id="MU069767">
    <property type="protein sequence ID" value="KAF5834249.1"/>
    <property type="molecule type" value="Genomic_DNA"/>
</dbReference>
<keyword evidence="4 8" id="KW-0808">Transferase</keyword>
<comment type="function">
    <text evidence="8">Catalyzes the prenylation of para-hydroxybenzoate (PHB) with an all-trans polyprenyl group. Mediates the second step in the final reaction sequence of coenzyme Q (CoQ) biosynthesis, which is the condensation of the polyisoprenoid side chain with PHB, generating the first membrane-bound Q intermediate.</text>
</comment>
<dbReference type="PANTHER" id="PTHR11048:SF28">
    <property type="entry name" value="4-HYDROXYBENZOATE POLYPRENYLTRANSFERASE, MITOCHONDRIAL"/>
    <property type="match status" value="1"/>
</dbReference>
<evidence type="ECO:0000256" key="6">
    <source>
        <dbReference type="ARBA" id="ARBA00022989"/>
    </source>
</evidence>
<comment type="pathway">
    <text evidence="8">Cofactor biosynthesis; ubiquinone biosynthesis.</text>
</comment>
<keyword evidence="8" id="KW-0831">Ubiquinone biosynthesis</keyword>
<keyword evidence="11" id="KW-1185">Reference proteome</keyword>
<dbReference type="HAMAP" id="MF_01635">
    <property type="entry name" value="UbiA"/>
    <property type="match status" value="1"/>
</dbReference>
<dbReference type="InterPro" id="IPR000537">
    <property type="entry name" value="UbiA_prenyltransferase"/>
</dbReference>
<dbReference type="InterPro" id="IPR006370">
    <property type="entry name" value="HB_polyprenyltransferase-like"/>
</dbReference>
<evidence type="ECO:0000313" key="11">
    <source>
        <dbReference type="Proteomes" id="UP000815325"/>
    </source>
</evidence>
<dbReference type="Gene3D" id="1.20.120.1780">
    <property type="entry name" value="UbiA prenyltransferase"/>
    <property type="match status" value="1"/>
</dbReference>
<name>A0ABQ7GI16_DUNSA</name>
<evidence type="ECO:0000313" key="10">
    <source>
        <dbReference type="EMBL" id="KAF5834249.1"/>
    </source>
</evidence>
<dbReference type="Gene3D" id="1.10.357.140">
    <property type="entry name" value="UbiA prenyltransferase"/>
    <property type="match status" value="1"/>
</dbReference>
<dbReference type="InterPro" id="IPR030470">
    <property type="entry name" value="UbiA_prenylTrfase_CS"/>
</dbReference>
<keyword evidence="7 8" id="KW-0472">Membrane</keyword>
<comment type="cofactor">
    <cofactor evidence="1 8">
        <name>Mg(2+)</name>
        <dbReference type="ChEBI" id="CHEBI:18420"/>
    </cofactor>
</comment>
<evidence type="ECO:0000256" key="7">
    <source>
        <dbReference type="ARBA" id="ARBA00023136"/>
    </source>
</evidence>
<dbReference type="InterPro" id="IPR039653">
    <property type="entry name" value="Prenyltransferase"/>
</dbReference>
<evidence type="ECO:0000256" key="3">
    <source>
        <dbReference type="ARBA" id="ARBA00005985"/>
    </source>
</evidence>
<dbReference type="InterPro" id="IPR044878">
    <property type="entry name" value="UbiA_sf"/>
</dbReference>
<keyword evidence="8" id="KW-0999">Mitochondrion inner membrane</keyword>
<dbReference type="Proteomes" id="UP000815325">
    <property type="component" value="Unassembled WGS sequence"/>
</dbReference>
<sequence length="481" mass="52388">MEHKACLHAQEYNFGVCRMVVILTNSSFSVGKTQAAPGPSAQAQDRHAWILHGCQQCVSQGQRDGQAGFKSFAHGCHAPCEECSPGHLQSHHQPHHHQQRCGSHQSQRGLSVPRRARGQALWSGLRAIQLHQQRQWHHSAQQQEQQQQQHQRAMPGPEAAQAGGQMHQQPPSSSSSLSSSAAAVQPSLLMRVLPPQAHPYAQLMRLDKPIGTWLLLWPCLWSIAMAAQPGHWPDPWTTFLFSLGAVLLRGSGCTINDLWDRDLDRRVERTRSRPLASGAVSPTQAVGLLAGQLSLGLVILLQLNDYSKVLGASSLALVGSYPLMKRITHWPQAYLGLTINWGALLGWAAVRGACDWSVVLPLYLAGTCWSLVYDTIYAHQDKRDDAVAGMGSTALLFGQKTDLVLLGFTTAQVALLTLAGGNAGMAWPYYVGVTGLASHLVWQIRTVDLNNGRDCMNTFISNKWAGGILFAGCVGGRLLST</sequence>
<dbReference type="CDD" id="cd13959">
    <property type="entry name" value="PT_UbiA_COQ2"/>
    <property type="match status" value="1"/>
</dbReference>
<comment type="similarity">
    <text evidence="3 8">Belongs to the UbiA prenyltransferase family.</text>
</comment>
<feature type="compositionally biased region" description="Low complexity" evidence="9">
    <location>
        <begin position="138"/>
        <end position="151"/>
    </location>
</feature>
<gene>
    <name evidence="10" type="ORF">DUNSADRAFT_9161</name>
</gene>
<evidence type="ECO:0000256" key="4">
    <source>
        <dbReference type="ARBA" id="ARBA00022679"/>
    </source>
</evidence>
<comment type="catalytic activity">
    <reaction evidence="8">
        <text>an all-trans-polyprenyl diphosphate + 4-hydroxybenzoate = a 4-hydroxy-3-(all-trans-polyprenyl)benzoate + diphosphate</text>
        <dbReference type="Rhea" id="RHEA:44504"/>
        <dbReference type="Rhea" id="RHEA-COMP:9514"/>
        <dbReference type="Rhea" id="RHEA-COMP:9564"/>
        <dbReference type="ChEBI" id="CHEBI:17879"/>
        <dbReference type="ChEBI" id="CHEBI:33019"/>
        <dbReference type="ChEBI" id="CHEBI:58914"/>
        <dbReference type="ChEBI" id="CHEBI:78396"/>
        <dbReference type="EC" id="2.5.1.39"/>
    </reaction>
</comment>
<feature type="compositionally biased region" description="Basic residues" evidence="9">
    <location>
        <begin position="89"/>
        <end position="99"/>
    </location>
</feature>
<keyword evidence="5 8" id="KW-0812">Transmembrane</keyword>
<dbReference type="NCBIfam" id="TIGR01474">
    <property type="entry name" value="ubiA_proteo"/>
    <property type="match status" value="1"/>
</dbReference>
<evidence type="ECO:0000256" key="8">
    <source>
        <dbReference type="HAMAP-Rule" id="MF_03189"/>
    </source>
</evidence>
<keyword evidence="8" id="KW-0414">Isoprene biosynthesis</keyword>
<feature type="region of interest" description="Disordered" evidence="9">
    <location>
        <begin position="85"/>
        <end position="113"/>
    </location>
</feature>
<feature type="region of interest" description="Disordered" evidence="9">
    <location>
        <begin position="132"/>
        <end position="180"/>
    </location>
</feature>
<protein>
    <recommendedName>
        <fullName evidence="8">4-hydroxybenzoate polyprenyltransferase, mitochondrial</fullName>
        <shortName evidence="8">4-HB polyprenyltransferase</shortName>
        <ecNumber evidence="8">2.5.1.39</ecNumber>
    </recommendedName>
    <alternativeName>
        <fullName evidence="8">Para-hydroxybenzoate--polyprenyltransferase</fullName>
        <shortName evidence="8">PHB:PPT</shortName>
        <shortName evidence="8">PHB:polyprenyltransferase</shortName>
    </alternativeName>
</protein>
<evidence type="ECO:0000256" key="5">
    <source>
        <dbReference type="ARBA" id="ARBA00022692"/>
    </source>
</evidence>
<keyword evidence="8" id="KW-0496">Mitochondrion</keyword>
<comment type="caution">
    <text evidence="10">The sequence shown here is derived from an EMBL/GenBank/DDBJ whole genome shotgun (WGS) entry which is preliminary data.</text>
</comment>
<dbReference type="Pfam" id="PF01040">
    <property type="entry name" value="UbiA"/>
    <property type="match status" value="1"/>
</dbReference>
<dbReference type="PANTHER" id="PTHR11048">
    <property type="entry name" value="PRENYLTRANSFERASES"/>
    <property type="match status" value="1"/>
</dbReference>
<evidence type="ECO:0000256" key="2">
    <source>
        <dbReference type="ARBA" id="ARBA00004141"/>
    </source>
</evidence>